<name>A0A0A9DCZ0_ARUDO</name>
<sequence>MSFRLERKFLNKLYMILYATTRKLTDFQMSFWVTTYNRESSSLGRNIAGKRFLLIKRYTCIYCLGY</sequence>
<organism evidence="1">
    <name type="scientific">Arundo donax</name>
    <name type="common">Giant reed</name>
    <name type="synonym">Donax arundinaceus</name>
    <dbReference type="NCBI Taxonomy" id="35708"/>
    <lineage>
        <taxon>Eukaryota</taxon>
        <taxon>Viridiplantae</taxon>
        <taxon>Streptophyta</taxon>
        <taxon>Embryophyta</taxon>
        <taxon>Tracheophyta</taxon>
        <taxon>Spermatophyta</taxon>
        <taxon>Magnoliopsida</taxon>
        <taxon>Liliopsida</taxon>
        <taxon>Poales</taxon>
        <taxon>Poaceae</taxon>
        <taxon>PACMAD clade</taxon>
        <taxon>Arundinoideae</taxon>
        <taxon>Arundineae</taxon>
        <taxon>Arundo</taxon>
    </lineage>
</organism>
<evidence type="ECO:0000313" key="1">
    <source>
        <dbReference type="EMBL" id="JAD81587.1"/>
    </source>
</evidence>
<reference evidence="1" key="2">
    <citation type="journal article" date="2015" name="Data Brief">
        <title>Shoot transcriptome of the giant reed, Arundo donax.</title>
        <authorList>
            <person name="Barrero R.A."/>
            <person name="Guerrero F.D."/>
            <person name="Moolhuijzen P."/>
            <person name="Goolsby J.A."/>
            <person name="Tidwell J."/>
            <person name="Bellgard S.E."/>
            <person name="Bellgard M.I."/>
        </authorList>
    </citation>
    <scope>NUCLEOTIDE SEQUENCE</scope>
    <source>
        <tissue evidence="1">Shoot tissue taken approximately 20 cm above the soil surface</tissue>
    </source>
</reference>
<reference evidence="1" key="1">
    <citation type="submission" date="2014-09" db="EMBL/GenBank/DDBJ databases">
        <authorList>
            <person name="Magalhaes I.L.F."/>
            <person name="Oliveira U."/>
            <person name="Santos F.R."/>
            <person name="Vidigal T.H.D.A."/>
            <person name="Brescovit A.D."/>
            <person name="Santos A.J."/>
        </authorList>
    </citation>
    <scope>NUCLEOTIDE SEQUENCE</scope>
    <source>
        <tissue evidence="1">Shoot tissue taken approximately 20 cm above the soil surface</tissue>
    </source>
</reference>
<proteinExistence type="predicted"/>
<dbReference type="AlphaFoldDB" id="A0A0A9DCZ0"/>
<protein>
    <submittedName>
        <fullName evidence="1">Uncharacterized protein</fullName>
    </submittedName>
</protein>
<dbReference type="EMBL" id="GBRH01216308">
    <property type="protein sequence ID" value="JAD81587.1"/>
    <property type="molecule type" value="Transcribed_RNA"/>
</dbReference>
<accession>A0A0A9DCZ0</accession>